<evidence type="ECO:0000256" key="1">
    <source>
        <dbReference type="ARBA" id="ARBA00004123"/>
    </source>
</evidence>
<dbReference type="eggNOG" id="ENOG502SMIV">
    <property type="taxonomic scope" value="Eukaryota"/>
</dbReference>
<dbReference type="STRING" id="1173701.A0A066XJB5"/>
<dbReference type="GO" id="GO:0008270">
    <property type="term" value="F:zinc ion binding"/>
    <property type="evidence" value="ECO:0007669"/>
    <property type="project" value="InterPro"/>
</dbReference>
<keyword evidence="6" id="KW-1185">Reference proteome</keyword>
<evidence type="ECO:0000313" key="6">
    <source>
        <dbReference type="Proteomes" id="UP000027238"/>
    </source>
</evidence>
<proteinExistence type="predicted"/>
<dbReference type="EMBL" id="JMSE01000580">
    <property type="protein sequence ID" value="KDN69012.1"/>
    <property type="molecule type" value="Genomic_DNA"/>
</dbReference>
<dbReference type="OMA" id="LCASPHE"/>
<dbReference type="Pfam" id="PF00172">
    <property type="entry name" value="Zn_clus"/>
    <property type="match status" value="1"/>
</dbReference>
<name>A0A066XJB5_COLSU</name>
<evidence type="ECO:0000256" key="3">
    <source>
        <dbReference type="SAM" id="MobiDB-lite"/>
    </source>
</evidence>
<dbReference type="OrthoDB" id="5213892at2759"/>
<feature type="domain" description="Zn(2)-C6 fungal-type" evidence="4">
    <location>
        <begin position="10"/>
        <end position="38"/>
    </location>
</feature>
<sequence>MSPLQRRRTGCWTCRLRRKKCSEGGPPCETCVTRQVHCHGYGPKPVWKDKGVRERQEAIRLGLVAPGTRQAATVISEPSPCSFDGFSNNPLDTLTVPFDIEADPSTDTLSSLSSGSEEDGNPVTPAPDIDQVASSHMDLTLPGYHWESFISTEAGLSSMFVEPTVLTEPANINLLPGHEHRLDHSSSERETDLIMNYISRTGAKASEGNRGRYAGSKGWLLQALLNSPGFYSTILSLSAYEEYLEPTISNDCRALAYRDYLYHRSRAAHLFSNSCVAAFRGEGLVCAVQLAWLEGVAPGALDTYDRLLSSQDIHGSFEDATGCEGWVLQAIVALSALSAWKGEQELRNELSIRTLVNRADVISTTIEDGTRRLAMADAPPSPMSPHSFTSSPTPTLTILYAHAALVYLNMVVSGSNSAVSETSQCIESAIEVWKRMPPTNQRQPPTWPLLITAVLARGKQRDFFRELLANSSFDARVGSPYGNVRSAIERCWLEDGEAPNGCDWKGILARYQIGVLIS</sequence>
<evidence type="ECO:0000313" key="5">
    <source>
        <dbReference type="EMBL" id="KDN69012.1"/>
    </source>
</evidence>
<dbReference type="PROSITE" id="PS50048">
    <property type="entry name" value="ZN2_CY6_FUNGAL_2"/>
    <property type="match status" value="1"/>
</dbReference>
<dbReference type="GO" id="GO:0000981">
    <property type="term" value="F:DNA-binding transcription factor activity, RNA polymerase II-specific"/>
    <property type="evidence" value="ECO:0007669"/>
    <property type="project" value="InterPro"/>
</dbReference>
<feature type="region of interest" description="Disordered" evidence="3">
    <location>
        <begin position="98"/>
        <end position="129"/>
    </location>
</feature>
<dbReference type="GO" id="GO:0005634">
    <property type="term" value="C:nucleus"/>
    <property type="evidence" value="ECO:0007669"/>
    <property type="project" value="UniProtKB-SubCell"/>
</dbReference>
<dbReference type="SMART" id="SM00066">
    <property type="entry name" value="GAL4"/>
    <property type="match status" value="1"/>
</dbReference>
<dbReference type="SUPFAM" id="SSF57701">
    <property type="entry name" value="Zn2/Cys6 DNA-binding domain"/>
    <property type="match status" value="1"/>
</dbReference>
<organism evidence="5 6">
    <name type="scientific">Colletotrichum sublineola</name>
    <name type="common">Sorghum anthracnose fungus</name>
    <dbReference type="NCBI Taxonomy" id="1173701"/>
    <lineage>
        <taxon>Eukaryota</taxon>
        <taxon>Fungi</taxon>
        <taxon>Dikarya</taxon>
        <taxon>Ascomycota</taxon>
        <taxon>Pezizomycotina</taxon>
        <taxon>Sordariomycetes</taxon>
        <taxon>Hypocreomycetidae</taxon>
        <taxon>Glomerellales</taxon>
        <taxon>Glomerellaceae</taxon>
        <taxon>Colletotrichum</taxon>
        <taxon>Colletotrichum graminicola species complex</taxon>
    </lineage>
</organism>
<accession>A0A066XJB5</accession>
<dbReference type="HOGENOM" id="CLU_019313_3_0_1"/>
<reference evidence="6" key="1">
    <citation type="journal article" date="2014" name="Genome Announc.">
        <title>Draft genome sequence of Colletotrichum sublineola, a destructive pathogen of cultivated sorghum.</title>
        <authorList>
            <person name="Baroncelli R."/>
            <person name="Sanz-Martin J.M."/>
            <person name="Rech G.E."/>
            <person name="Sukno S.A."/>
            <person name="Thon M.R."/>
        </authorList>
    </citation>
    <scope>NUCLEOTIDE SEQUENCE [LARGE SCALE GENOMIC DNA]</scope>
    <source>
        <strain evidence="6">TX430BB</strain>
    </source>
</reference>
<evidence type="ECO:0000256" key="2">
    <source>
        <dbReference type="ARBA" id="ARBA00023242"/>
    </source>
</evidence>
<comment type="caution">
    <text evidence="5">The sequence shown here is derived from an EMBL/GenBank/DDBJ whole genome shotgun (WGS) entry which is preliminary data.</text>
</comment>
<dbReference type="Gene3D" id="4.10.240.10">
    <property type="entry name" value="Zn(2)-C6 fungal-type DNA-binding domain"/>
    <property type="match status" value="1"/>
</dbReference>
<dbReference type="InterPro" id="IPR001138">
    <property type="entry name" value="Zn2Cys6_DnaBD"/>
</dbReference>
<dbReference type="Proteomes" id="UP000027238">
    <property type="component" value="Unassembled WGS sequence"/>
</dbReference>
<comment type="subcellular location">
    <subcellularLocation>
        <location evidence="1">Nucleus</location>
    </subcellularLocation>
</comment>
<evidence type="ECO:0000259" key="4">
    <source>
        <dbReference type="PROSITE" id="PS50048"/>
    </source>
</evidence>
<dbReference type="PROSITE" id="PS00463">
    <property type="entry name" value="ZN2_CY6_FUNGAL_1"/>
    <property type="match status" value="1"/>
</dbReference>
<dbReference type="InterPro" id="IPR021858">
    <property type="entry name" value="Fun_TF"/>
</dbReference>
<dbReference type="Pfam" id="PF11951">
    <property type="entry name" value="Fungal_trans_2"/>
    <property type="match status" value="1"/>
</dbReference>
<dbReference type="InterPro" id="IPR036864">
    <property type="entry name" value="Zn2-C6_fun-type_DNA-bd_sf"/>
</dbReference>
<dbReference type="PANTHER" id="PTHR37534:SF20">
    <property type="entry name" value="PRO1A C6 ZINK-FINGER PROTEIN"/>
    <property type="match status" value="1"/>
</dbReference>
<feature type="compositionally biased region" description="Low complexity" evidence="3">
    <location>
        <begin position="105"/>
        <end position="115"/>
    </location>
</feature>
<dbReference type="PANTHER" id="PTHR37534">
    <property type="entry name" value="TRANSCRIPTIONAL ACTIVATOR PROTEIN UGA3"/>
    <property type="match status" value="1"/>
</dbReference>
<keyword evidence="2" id="KW-0539">Nucleus</keyword>
<dbReference type="AlphaFoldDB" id="A0A066XJB5"/>
<gene>
    <name evidence="5" type="ORF">CSUB01_11885</name>
</gene>
<protein>
    <submittedName>
        <fullName evidence="5">Putative PRO1A C6 Zink-finger protein</fullName>
    </submittedName>
</protein>
<dbReference type="CDD" id="cd00067">
    <property type="entry name" value="GAL4"/>
    <property type="match status" value="1"/>
</dbReference>